<dbReference type="EMBL" id="CP090036">
    <property type="protein sequence ID" value="UPK98960.1"/>
    <property type="molecule type" value="Genomic_DNA"/>
</dbReference>
<evidence type="ECO:0000313" key="1">
    <source>
        <dbReference type="EMBL" id="UPK98960.1"/>
    </source>
</evidence>
<reference evidence="1" key="1">
    <citation type="submission" date="2021-11" db="EMBL/GenBank/DDBJ databases">
        <title>Fusarium solani-melongenae Genome sequencing and assembly.</title>
        <authorList>
            <person name="Xie S."/>
            <person name="Huang L."/>
            <person name="Zhang X."/>
        </authorList>
    </citation>
    <scope>NUCLEOTIDE SEQUENCE</scope>
    <source>
        <strain evidence="1">CRI 24-3</strain>
    </source>
</reference>
<name>A0ACD3ZCM0_FUSSC</name>
<protein>
    <submittedName>
        <fullName evidence="1">Uncharacterized protein</fullName>
    </submittedName>
</protein>
<evidence type="ECO:0000313" key="2">
    <source>
        <dbReference type="Proteomes" id="UP000830768"/>
    </source>
</evidence>
<proteinExistence type="predicted"/>
<sequence length="315" mass="35956">MTIALAGGTSSIGRSIVDGLLEQGRNDFIIFSRATHPTLQTHIVDYKDVDKLVHELEQLRIEVVISALSIDNESSGRAQLNLIEAARRSRCVSRFIPSEYGGIDYAPDPEYFPMRIRHIPPYLYKVEAAKALEASGLEYARISNGLLLDYWSAPRLPTYLRELYVMWVDFANNFAALPGDGSATIVVTHSRDIGRAVARLLTLDRWEPKYSVIGNRLTMNQIVQMAEDIKGEKFQVQYDTANRLREGHITLTPRLRAYVDRQDERTRELLIKIWATTSLRLVEGHLDYEFEHSLNKIFPDMVFITISDAIKAWKD</sequence>
<accession>A0ACD3ZCM0</accession>
<dbReference type="Proteomes" id="UP000830768">
    <property type="component" value="Chromosome 8"/>
</dbReference>
<gene>
    <name evidence="1" type="ORF">LCI18_009895</name>
</gene>
<organism evidence="1 2">
    <name type="scientific">Fusarium solani subsp. cucurbitae</name>
    <name type="common">Neocosmosporum cucurbitae</name>
    <dbReference type="NCBI Taxonomy" id="2747967"/>
    <lineage>
        <taxon>Eukaryota</taxon>
        <taxon>Fungi</taxon>
        <taxon>Dikarya</taxon>
        <taxon>Ascomycota</taxon>
        <taxon>Pezizomycotina</taxon>
        <taxon>Sordariomycetes</taxon>
        <taxon>Hypocreomycetidae</taxon>
        <taxon>Hypocreales</taxon>
        <taxon>Nectriaceae</taxon>
        <taxon>Fusarium</taxon>
        <taxon>Fusarium solani species complex</taxon>
    </lineage>
</organism>
<keyword evidence="2" id="KW-1185">Reference proteome</keyword>